<proteinExistence type="predicted"/>
<keyword evidence="3" id="KW-1185">Reference proteome</keyword>
<organism evidence="2 3">
    <name type="scientific">Peptoniphilus duerdenii ATCC BAA-1640</name>
    <dbReference type="NCBI Taxonomy" id="862517"/>
    <lineage>
        <taxon>Bacteria</taxon>
        <taxon>Bacillati</taxon>
        <taxon>Bacillota</taxon>
        <taxon>Tissierellia</taxon>
        <taxon>Tissierellales</taxon>
        <taxon>Peptoniphilaceae</taxon>
        <taxon>Peptoniphilus</taxon>
    </lineage>
</organism>
<sequence>MTEKLTEKAICGHCKEPFDVEIYTSINTRVDPEMELKVLNYDVFEYTCPHCGEKVKVIYDMLYHMEQEGTMIYLTDPSNVEEEIKTLDEFYNNDFKKFQELMKIDPPRVRVVVDLVELREKILIFKGGYDDRIMELYKSLLILQINERENMEIIRMFYDIYENKPIIVVIDKNLKEYHYDFREEGYRELEEQFEDKLEGFERYVVNESFAIEFIEDLLNKKKN</sequence>
<dbReference type="InterPro" id="IPR025682">
    <property type="entry name" value="CpXC_dom"/>
</dbReference>
<dbReference type="STRING" id="862517.HMPREF9225_0404"/>
<dbReference type="eggNOG" id="ENOG5032TQR">
    <property type="taxonomic scope" value="Bacteria"/>
</dbReference>
<dbReference type="Proteomes" id="UP000003280">
    <property type="component" value="Unassembled WGS sequence"/>
</dbReference>
<protein>
    <recommendedName>
        <fullName evidence="1">CpXC domain-containing protein</fullName>
    </recommendedName>
</protein>
<dbReference type="RefSeq" id="WP_008901240.1">
    <property type="nucleotide sequence ID" value="NZ_GL397071.1"/>
</dbReference>
<dbReference type="AlphaFoldDB" id="E0NJR5"/>
<evidence type="ECO:0000313" key="3">
    <source>
        <dbReference type="Proteomes" id="UP000003280"/>
    </source>
</evidence>
<reference evidence="2 3" key="1">
    <citation type="submission" date="2010-07" db="EMBL/GenBank/DDBJ databases">
        <authorList>
            <person name="Muzny D."/>
            <person name="Qin X."/>
            <person name="Deng J."/>
            <person name="Jiang H."/>
            <person name="Liu Y."/>
            <person name="Qu J."/>
            <person name="Song X.-Z."/>
            <person name="Zhang L."/>
            <person name="Thornton R."/>
            <person name="Coyle M."/>
            <person name="Francisco L."/>
            <person name="Jackson L."/>
            <person name="Javaid M."/>
            <person name="Korchina V."/>
            <person name="Kovar C."/>
            <person name="Mata R."/>
            <person name="Mathew T."/>
            <person name="Ngo R."/>
            <person name="Nguyen L."/>
            <person name="Nguyen N."/>
            <person name="Okwuonu G."/>
            <person name="Ongeri F."/>
            <person name="Pham C."/>
            <person name="Simmons D."/>
            <person name="Wilczek-Boney K."/>
            <person name="Hale W."/>
            <person name="Jakkamsetti A."/>
            <person name="Pham P."/>
            <person name="Ruth R."/>
            <person name="San Lucas F."/>
            <person name="Warren J."/>
            <person name="Zhang J."/>
            <person name="Zhao Z."/>
            <person name="Zhou C."/>
            <person name="Zhu D."/>
            <person name="Lee S."/>
            <person name="Bess C."/>
            <person name="Blankenburg K."/>
            <person name="Forbes L."/>
            <person name="Fu Q."/>
            <person name="Gubbala S."/>
            <person name="Hirani K."/>
            <person name="Jayaseelan J.C."/>
            <person name="Lara F."/>
            <person name="Munidasa M."/>
            <person name="Palculict T."/>
            <person name="Patil S."/>
            <person name="Pu L.-L."/>
            <person name="Saada N."/>
            <person name="Tang L."/>
            <person name="Weissenberger G."/>
            <person name="Zhu Y."/>
            <person name="Hemphill L."/>
            <person name="Shang Y."/>
            <person name="Youmans B."/>
            <person name="Ayvaz T."/>
            <person name="Ross M."/>
            <person name="Santibanez J."/>
            <person name="Aqrawi P."/>
            <person name="Gross S."/>
            <person name="Joshi V."/>
            <person name="Fowler G."/>
            <person name="Nazareth L."/>
            <person name="Reid J."/>
            <person name="Worley K."/>
            <person name="Petrosino J."/>
            <person name="Highlander S."/>
            <person name="Gibbs R."/>
        </authorList>
    </citation>
    <scope>NUCLEOTIDE SEQUENCE [LARGE SCALE GENOMIC DNA]</scope>
    <source>
        <strain evidence="2 3">ATCC BAA-1640</strain>
    </source>
</reference>
<feature type="domain" description="CpXC" evidence="1">
    <location>
        <begin position="11"/>
        <end position="138"/>
    </location>
</feature>
<evidence type="ECO:0000259" key="1">
    <source>
        <dbReference type="Pfam" id="PF14353"/>
    </source>
</evidence>
<comment type="caution">
    <text evidence="2">The sequence shown here is derived from an EMBL/GenBank/DDBJ whole genome shotgun (WGS) entry which is preliminary data.</text>
</comment>
<dbReference type="HOGENOM" id="CLU_109345_0_0_9"/>
<evidence type="ECO:0000313" key="2">
    <source>
        <dbReference type="EMBL" id="EFM25860.1"/>
    </source>
</evidence>
<dbReference type="OrthoDB" id="9784124at2"/>
<dbReference type="EMBL" id="AEEH01000019">
    <property type="protein sequence ID" value="EFM25860.1"/>
    <property type="molecule type" value="Genomic_DNA"/>
</dbReference>
<accession>E0NJR5</accession>
<gene>
    <name evidence="2" type="ORF">HMPREF9225_0404</name>
</gene>
<name>E0NJR5_9FIRM</name>
<dbReference type="Pfam" id="PF14353">
    <property type="entry name" value="CpXC"/>
    <property type="match status" value="1"/>
</dbReference>